<dbReference type="GO" id="GO:0000329">
    <property type="term" value="C:fungal-type vacuole membrane"/>
    <property type="evidence" value="ECO:0007669"/>
    <property type="project" value="TreeGrafter"/>
</dbReference>
<evidence type="ECO:0000256" key="1">
    <source>
        <dbReference type="ARBA" id="ARBA00004141"/>
    </source>
</evidence>
<dbReference type="GO" id="GO:0007035">
    <property type="term" value="P:vacuolar acidification"/>
    <property type="evidence" value="ECO:0007669"/>
    <property type="project" value="TreeGrafter"/>
</dbReference>
<keyword evidence="7 8" id="KW-0472">Membrane</keyword>
<keyword evidence="5 8" id="KW-1133">Transmembrane helix</keyword>
<evidence type="ECO:0000256" key="7">
    <source>
        <dbReference type="ARBA" id="ARBA00023136"/>
    </source>
</evidence>
<comment type="similarity">
    <text evidence="2 8">Belongs to the V-ATPase 116 kDa subunit family.</text>
</comment>
<dbReference type="OrthoDB" id="10264220at2759"/>
<dbReference type="PANTHER" id="PTHR11629">
    <property type="entry name" value="VACUOLAR PROTON ATPASES"/>
    <property type="match status" value="1"/>
</dbReference>
<comment type="caution">
    <text evidence="8">Lacks conserved residue(s) required for the propagation of feature annotation.</text>
</comment>
<evidence type="ECO:0000313" key="10">
    <source>
        <dbReference type="EMBL" id="CAG8721242.1"/>
    </source>
</evidence>
<dbReference type="Proteomes" id="UP000789342">
    <property type="component" value="Unassembled WGS sequence"/>
</dbReference>
<evidence type="ECO:0000256" key="9">
    <source>
        <dbReference type="SAM" id="Coils"/>
    </source>
</evidence>
<dbReference type="InterPro" id="IPR002490">
    <property type="entry name" value="V-ATPase_116kDa_su"/>
</dbReference>
<dbReference type="AlphaFoldDB" id="A0A9N9I4J8"/>
<feature type="transmembrane region" description="Helical" evidence="8">
    <location>
        <begin position="471"/>
        <end position="488"/>
    </location>
</feature>
<sequence length="497" mass="57166">MPYSSLFRSEEMSLIQLYIPQETAQLTVAELGELGLIQFRDVRISQLNPDVNAFQRAFVNEIRRFDEIERHLRFFTSQIAKSDIDMRPLAGDASNVRIRNANEIDDLEEKILEHERRITQMNSSYETLMKQYLELTEAKHVLRETAVFFKEAESRQDDIRNSFDEPTAPLLESEAQQDTIEQGEPLSFHHLNLGFVAGVIPRTKMQTFERILWRALRGNLFLNYAEIDELITDPSTDEMLEKNVFIIFAHGRELLNKIRKISESLGATLYPVDSNPDKRRDSLLLITGQIEDLNSVLQNTKNARVSELSGVANELAVWITIVRKEKAIYHTMNLFNYDVSRKCLIAEGWCPKNDIEQIQNALRKVTEESGSTVPSILNELRTTKEPPTFHRVNKFTSGFQEIVDAYGVAKYREVNPGLFTIITFPFLFAIMFGDLGHGFLVTLAALYLIIREKSLDKPGKSEFLEMFFGGRYIILLMGLFSMYTGLLYNDVFSRSLE</sequence>
<feature type="non-terminal residue" evidence="10">
    <location>
        <position position="1"/>
    </location>
</feature>
<feature type="coiled-coil region" evidence="9">
    <location>
        <begin position="97"/>
        <end position="124"/>
    </location>
</feature>
<dbReference type="GO" id="GO:0046961">
    <property type="term" value="F:proton-transporting ATPase activity, rotational mechanism"/>
    <property type="evidence" value="ECO:0007669"/>
    <property type="project" value="InterPro"/>
</dbReference>
<evidence type="ECO:0000256" key="8">
    <source>
        <dbReference type="RuleBase" id="RU361189"/>
    </source>
</evidence>
<evidence type="ECO:0000256" key="2">
    <source>
        <dbReference type="ARBA" id="ARBA00009904"/>
    </source>
</evidence>
<keyword evidence="6 8" id="KW-0406">Ion transport</keyword>
<accession>A0A9N9I4J8</accession>
<comment type="caution">
    <text evidence="10">The sequence shown here is derived from an EMBL/GenBank/DDBJ whole genome shotgun (WGS) entry which is preliminary data.</text>
</comment>
<gene>
    <name evidence="10" type="ORF">AMORRO_LOCUS13351</name>
</gene>
<evidence type="ECO:0000256" key="3">
    <source>
        <dbReference type="ARBA" id="ARBA00022448"/>
    </source>
</evidence>
<organism evidence="10 11">
    <name type="scientific">Acaulospora morrowiae</name>
    <dbReference type="NCBI Taxonomy" id="94023"/>
    <lineage>
        <taxon>Eukaryota</taxon>
        <taxon>Fungi</taxon>
        <taxon>Fungi incertae sedis</taxon>
        <taxon>Mucoromycota</taxon>
        <taxon>Glomeromycotina</taxon>
        <taxon>Glomeromycetes</taxon>
        <taxon>Diversisporales</taxon>
        <taxon>Acaulosporaceae</taxon>
        <taxon>Acaulospora</taxon>
    </lineage>
</organism>
<dbReference type="Pfam" id="PF01496">
    <property type="entry name" value="V_ATPase_I"/>
    <property type="match status" value="1"/>
</dbReference>
<evidence type="ECO:0000256" key="4">
    <source>
        <dbReference type="ARBA" id="ARBA00022692"/>
    </source>
</evidence>
<protein>
    <recommendedName>
        <fullName evidence="8">V-type proton ATPase subunit a</fullName>
    </recommendedName>
</protein>
<comment type="function">
    <text evidence="8">Essential component of the vacuolar proton pump (V-ATPase), a multimeric enzyme that catalyzes the translocation of protons across the membranes. Required for assembly and activity of the V-ATPase.</text>
</comment>
<keyword evidence="11" id="KW-1185">Reference proteome</keyword>
<evidence type="ECO:0000256" key="6">
    <source>
        <dbReference type="ARBA" id="ARBA00023065"/>
    </source>
</evidence>
<keyword evidence="8" id="KW-0375">Hydrogen ion transport</keyword>
<dbReference type="GO" id="GO:0016471">
    <property type="term" value="C:vacuolar proton-transporting V-type ATPase complex"/>
    <property type="evidence" value="ECO:0007669"/>
    <property type="project" value="TreeGrafter"/>
</dbReference>
<keyword evidence="4 8" id="KW-0812">Transmembrane</keyword>
<keyword evidence="3 8" id="KW-0813">Transport</keyword>
<name>A0A9N9I4J8_9GLOM</name>
<dbReference type="PANTHER" id="PTHR11629:SF63">
    <property type="entry name" value="V-TYPE PROTON ATPASE SUBUNIT A"/>
    <property type="match status" value="1"/>
</dbReference>
<dbReference type="GO" id="GO:0051117">
    <property type="term" value="F:ATPase binding"/>
    <property type="evidence" value="ECO:0007669"/>
    <property type="project" value="TreeGrafter"/>
</dbReference>
<dbReference type="GO" id="GO:0033179">
    <property type="term" value="C:proton-transporting V-type ATPase, V0 domain"/>
    <property type="evidence" value="ECO:0007669"/>
    <property type="project" value="InterPro"/>
</dbReference>
<feature type="transmembrane region" description="Helical" evidence="8">
    <location>
        <begin position="426"/>
        <end position="450"/>
    </location>
</feature>
<proteinExistence type="inferred from homology"/>
<keyword evidence="9" id="KW-0175">Coiled coil</keyword>
<dbReference type="EMBL" id="CAJVPV010022569">
    <property type="protein sequence ID" value="CAG8721242.1"/>
    <property type="molecule type" value="Genomic_DNA"/>
</dbReference>
<reference evidence="10" key="1">
    <citation type="submission" date="2021-06" db="EMBL/GenBank/DDBJ databases">
        <authorList>
            <person name="Kallberg Y."/>
            <person name="Tangrot J."/>
            <person name="Rosling A."/>
        </authorList>
    </citation>
    <scope>NUCLEOTIDE SEQUENCE</scope>
    <source>
        <strain evidence="10">CL551</strain>
    </source>
</reference>
<evidence type="ECO:0000256" key="5">
    <source>
        <dbReference type="ARBA" id="ARBA00022989"/>
    </source>
</evidence>
<evidence type="ECO:0000313" key="11">
    <source>
        <dbReference type="Proteomes" id="UP000789342"/>
    </source>
</evidence>
<comment type="subcellular location">
    <subcellularLocation>
        <location evidence="1">Membrane</location>
        <topology evidence="1">Multi-pass membrane protein</topology>
    </subcellularLocation>
</comment>